<dbReference type="Pfam" id="PF01535">
    <property type="entry name" value="PPR"/>
    <property type="match status" value="3"/>
</dbReference>
<keyword evidence="3" id="KW-0934">Plastid</keyword>
<dbReference type="Pfam" id="PF13812">
    <property type="entry name" value="PPR_3"/>
    <property type="match status" value="1"/>
</dbReference>
<evidence type="ECO:0000256" key="3">
    <source>
        <dbReference type="ARBA" id="ARBA00022640"/>
    </source>
</evidence>
<keyword evidence="2" id="KW-0150">Chloroplast</keyword>
<reference evidence="8 9" key="1">
    <citation type="journal article" date="2015" name="Proc. Natl. Acad. Sci. U.S.A.">
        <title>The resurrection genome of Boea hygrometrica: A blueprint for survival of dehydration.</title>
        <authorList>
            <person name="Xiao L."/>
            <person name="Yang G."/>
            <person name="Zhang L."/>
            <person name="Yang X."/>
            <person name="Zhao S."/>
            <person name="Ji Z."/>
            <person name="Zhou Q."/>
            <person name="Hu M."/>
            <person name="Wang Y."/>
            <person name="Chen M."/>
            <person name="Xu Y."/>
            <person name="Jin H."/>
            <person name="Xiao X."/>
            <person name="Hu G."/>
            <person name="Bao F."/>
            <person name="Hu Y."/>
            <person name="Wan P."/>
            <person name="Li L."/>
            <person name="Deng X."/>
            <person name="Kuang T."/>
            <person name="Xiang C."/>
            <person name="Zhu J.K."/>
            <person name="Oliver M.J."/>
            <person name="He Y."/>
        </authorList>
    </citation>
    <scope>NUCLEOTIDE SEQUENCE [LARGE SCALE GENOMIC DNA]</scope>
    <source>
        <strain evidence="9">cv. XS01</strain>
    </source>
</reference>
<dbReference type="FunFam" id="1.25.40.10:FF:000645">
    <property type="entry name" value="Pentatricopeptide repeat-containing protein chloroplastic"/>
    <property type="match status" value="1"/>
</dbReference>
<dbReference type="Gene3D" id="1.25.40.10">
    <property type="entry name" value="Tetratricopeptide repeat domain"/>
    <property type="match status" value="6"/>
</dbReference>
<accession>A0A2Z7C679</accession>
<evidence type="ECO:0000313" key="9">
    <source>
        <dbReference type="Proteomes" id="UP000250235"/>
    </source>
</evidence>
<dbReference type="AlphaFoldDB" id="A0A2Z7C679"/>
<dbReference type="PANTHER" id="PTHR47926:SF452">
    <property type="entry name" value="PENTATRICOPEPTIDE REPEAT-CONTAINING PROTEIN"/>
    <property type="match status" value="1"/>
</dbReference>
<dbReference type="Pfam" id="PF20431">
    <property type="entry name" value="E_motif"/>
    <property type="match status" value="1"/>
</dbReference>
<evidence type="ECO:0000256" key="1">
    <source>
        <dbReference type="ARBA" id="ARBA00004229"/>
    </source>
</evidence>
<evidence type="ECO:0000256" key="4">
    <source>
        <dbReference type="ARBA" id="ARBA00022737"/>
    </source>
</evidence>
<dbReference type="FunFam" id="1.25.40.10:FF:000496">
    <property type="entry name" value="Pentatricopeptide repeat-containing protein chloroplastic"/>
    <property type="match status" value="1"/>
</dbReference>
<feature type="repeat" description="PPR" evidence="6">
    <location>
        <begin position="608"/>
        <end position="642"/>
    </location>
</feature>
<feature type="repeat" description="PPR" evidence="6">
    <location>
        <begin position="405"/>
        <end position="439"/>
    </location>
</feature>
<evidence type="ECO:0000256" key="6">
    <source>
        <dbReference type="PROSITE-ProRule" id="PRU00708"/>
    </source>
</evidence>
<organism evidence="8 9">
    <name type="scientific">Dorcoceras hygrometricum</name>
    <dbReference type="NCBI Taxonomy" id="472368"/>
    <lineage>
        <taxon>Eukaryota</taxon>
        <taxon>Viridiplantae</taxon>
        <taxon>Streptophyta</taxon>
        <taxon>Embryophyta</taxon>
        <taxon>Tracheophyta</taxon>
        <taxon>Spermatophyta</taxon>
        <taxon>Magnoliopsida</taxon>
        <taxon>eudicotyledons</taxon>
        <taxon>Gunneridae</taxon>
        <taxon>Pentapetalae</taxon>
        <taxon>asterids</taxon>
        <taxon>lamiids</taxon>
        <taxon>Lamiales</taxon>
        <taxon>Gesneriaceae</taxon>
        <taxon>Didymocarpoideae</taxon>
        <taxon>Trichosporeae</taxon>
        <taxon>Loxocarpinae</taxon>
        <taxon>Dorcoceras</taxon>
    </lineage>
</organism>
<dbReference type="NCBIfam" id="TIGR00756">
    <property type="entry name" value="PPR"/>
    <property type="match status" value="4"/>
</dbReference>
<dbReference type="GO" id="GO:0099402">
    <property type="term" value="P:plant organ development"/>
    <property type="evidence" value="ECO:0007669"/>
    <property type="project" value="UniProtKB-ARBA"/>
</dbReference>
<comment type="subcellular location">
    <subcellularLocation>
        <location evidence="1">Plastid</location>
        <location evidence="1">Chloroplast</location>
    </subcellularLocation>
</comment>
<protein>
    <submittedName>
        <fullName evidence="8">Pentatricopeptide repeat-containing protein chloroplastic</fullName>
    </submittedName>
</protein>
<proteinExistence type="predicted"/>
<dbReference type="InterPro" id="IPR046848">
    <property type="entry name" value="E_motif"/>
</dbReference>
<dbReference type="Proteomes" id="UP000250235">
    <property type="component" value="Unassembled WGS sequence"/>
</dbReference>
<evidence type="ECO:0000256" key="7">
    <source>
        <dbReference type="SAM" id="MobiDB-lite"/>
    </source>
</evidence>
<dbReference type="PROSITE" id="PS51375">
    <property type="entry name" value="PPR"/>
    <property type="match status" value="4"/>
</dbReference>
<dbReference type="GO" id="GO:0009451">
    <property type="term" value="P:RNA modification"/>
    <property type="evidence" value="ECO:0007669"/>
    <property type="project" value="InterPro"/>
</dbReference>
<dbReference type="FunFam" id="1.25.40.10:FF:000158">
    <property type="entry name" value="pentatricopeptide repeat-containing protein At2g33680"/>
    <property type="match status" value="1"/>
</dbReference>
<keyword evidence="4" id="KW-0677">Repeat</keyword>
<dbReference type="Pfam" id="PF13041">
    <property type="entry name" value="PPR_2"/>
    <property type="match status" value="3"/>
</dbReference>
<evidence type="ECO:0000256" key="5">
    <source>
        <dbReference type="ARBA" id="ARBA00022946"/>
    </source>
</evidence>
<feature type="region of interest" description="Disordered" evidence="7">
    <location>
        <begin position="25"/>
        <end position="52"/>
    </location>
</feature>
<keyword evidence="9" id="KW-1185">Reference proteome</keyword>
<dbReference type="GO" id="GO:0003729">
    <property type="term" value="F:mRNA binding"/>
    <property type="evidence" value="ECO:0007669"/>
    <property type="project" value="UniProtKB-ARBA"/>
</dbReference>
<gene>
    <name evidence="8" type="ORF">F511_12650</name>
</gene>
<dbReference type="InterPro" id="IPR046960">
    <property type="entry name" value="PPR_At4g14850-like_plant"/>
</dbReference>
<feature type="repeat" description="PPR" evidence="6">
    <location>
        <begin position="199"/>
        <end position="233"/>
    </location>
</feature>
<evidence type="ECO:0000313" key="8">
    <source>
        <dbReference type="EMBL" id="KZV42424.1"/>
    </source>
</evidence>
<dbReference type="EMBL" id="KQ999054">
    <property type="protein sequence ID" value="KZV42424.1"/>
    <property type="molecule type" value="Genomic_DNA"/>
</dbReference>
<dbReference type="InterPro" id="IPR002885">
    <property type="entry name" value="PPR_rpt"/>
</dbReference>
<name>A0A2Z7C679_9LAMI</name>
<dbReference type="PANTHER" id="PTHR47926">
    <property type="entry name" value="PENTATRICOPEPTIDE REPEAT-CONTAINING PROTEIN"/>
    <property type="match status" value="1"/>
</dbReference>
<dbReference type="OrthoDB" id="756178at2759"/>
<dbReference type="GO" id="GO:0009507">
    <property type="term" value="C:chloroplast"/>
    <property type="evidence" value="ECO:0007669"/>
    <property type="project" value="UniProtKB-SubCell"/>
</dbReference>
<sequence>MRLAMSSSPLPLSFSTSSVAQTRHRNCSTAASPIQQQSASAGTDHQIDKNKHEKPKTIRFRLSELCRQGQLNLARQLFDEIPQPSTVLWNTLIIGCICNSMPHEAISLYSSMFSTISSSLNPQRFDAYTYSSVLKACADTKQLLVGKALHCHILRSHVNPSRIVYNSLLNMYVACLLSELHLLSCDTVPKLFKTMRKRNVVSWNTIISWYAKSSKFVEAVAHFLMMTKTGVKPTVVSFVNLFPAVAGLGDIDIANMVFGMVVKLGDEYVNDLFVVSSAISMYAEVGCLDTARTIFNCCSEKNAHVWNAMIGSYVQNNSPIDALELFCNALEYQNDDNLDDVTFVLALTAASQLQCLDVAQQLHSYLIKIPFSSPVVLLNAVIALYSRCNWICNSFKVFSEMQERDVVSWNTMIFALVQNGLDDEGLMLFYEMQKQGFSIDDVTITALLSAASNLRDVEIGKQTHAYLVRHCIQFSGMESYLIDMYAKSGLTQAAETIFNSNCKGNRDQVIWNAMISGSVQNGLIGQSFIIFQQMLEENVIPNAMTLVSILPACSQSGNIGLGKLLHGFAMRNFMDQNVFVSSAMVDMYSKSGAIVYAERVFMTTTGKNSVTCTNMILGYGQHGMVEKAFTLFYSMKEWGVDPDAVTFVAVLSACNYAGLIDEGIEIFELMESEYGIRPSREHYACIVDMLGRVGRVVEAYDFAQRLGKEGNMAGIWGSLLAACKIHKNFELGKSVANKLLEIEGADRITGYHVLLSNMHAEEGNWEEVKSLRQEMLQKGLTKEVGCSWIDASGYANYFTSKDRRHPQSAEIYQLLKILSNNMKDAGDAAPSM</sequence>
<evidence type="ECO:0000256" key="2">
    <source>
        <dbReference type="ARBA" id="ARBA00022528"/>
    </source>
</evidence>
<dbReference type="InterPro" id="IPR011990">
    <property type="entry name" value="TPR-like_helical_dom_sf"/>
</dbReference>
<feature type="compositionally biased region" description="Low complexity" evidence="7">
    <location>
        <begin position="28"/>
        <end position="41"/>
    </location>
</feature>
<feature type="repeat" description="PPR" evidence="6">
    <location>
        <begin position="507"/>
        <end position="541"/>
    </location>
</feature>
<keyword evidence="5" id="KW-0809">Transit peptide</keyword>